<keyword evidence="3" id="KW-1185">Reference proteome</keyword>
<proteinExistence type="predicted"/>
<dbReference type="Proteomes" id="UP000789396">
    <property type="component" value="Unassembled WGS sequence"/>
</dbReference>
<feature type="region of interest" description="Disordered" evidence="1">
    <location>
        <begin position="429"/>
        <end position="448"/>
    </location>
</feature>
<feature type="compositionally biased region" description="Polar residues" evidence="1">
    <location>
        <begin position="694"/>
        <end position="712"/>
    </location>
</feature>
<evidence type="ECO:0000313" key="2">
    <source>
        <dbReference type="EMBL" id="CAG8460192.1"/>
    </source>
</evidence>
<protein>
    <submittedName>
        <fullName evidence="2">154_t:CDS:1</fullName>
    </submittedName>
</protein>
<dbReference type="OrthoDB" id="5863171at2759"/>
<name>A0A9N8VSW2_9GLOM</name>
<organism evidence="2 3">
    <name type="scientific">Racocetra fulgida</name>
    <dbReference type="NCBI Taxonomy" id="60492"/>
    <lineage>
        <taxon>Eukaryota</taxon>
        <taxon>Fungi</taxon>
        <taxon>Fungi incertae sedis</taxon>
        <taxon>Mucoromycota</taxon>
        <taxon>Glomeromycotina</taxon>
        <taxon>Glomeromycetes</taxon>
        <taxon>Diversisporales</taxon>
        <taxon>Gigasporaceae</taxon>
        <taxon>Racocetra</taxon>
    </lineage>
</organism>
<comment type="caution">
    <text evidence="2">The sequence shown here is derived from an EMBL/GenBank/DDBJ whole genome shotgun (WGS) entry which is preliminary data.</text>
</comment>
<sequence>MASTSNVKKSSTQRSSQSSNYNDHQSQPRQILPMTYSQALQPQVIVPTQYDDITSNNVPSSKDLTSSMHFFNMEYGNYQTTSIFCSECLSNIRNTSVATDTNFLQSICKQCKEKYSAFKSNPTFATLIQQSIRAVSGNMTHPMSVSTRSHSMSNQINRSLPLVVPTQRSTSLDQYPMTSHSTDSQSDLSIDYQIDHSMSNGHNNGVVNDVFFSDPMINDTIDQHLYFDSDASSDTDILTPNPHYSPNLSPIELDDDGSIWNLIYENELDDPKEKVPQSPVNISSSSETVISSSSSLTPVSSSVHDMVSSSASQSQSSIVSSDETISLNSMNTINPSLISSSTSNNFPIGYDVDNNHASGSTTPLTVTIDPKFITATDSSSFIQSNNRNNKPTPVIINPNYIEFGDNIPSPPLQTPELVSDNSLKRRMSYASSSDDDFSDSTSTEKQADKKFRVDAQRVIKVNNKKRDSLIVDEKNYETDEDLSSNDNPQVREVHETSDGITDEYQDSTDTIYSDDTDEDDDEEYRPSMSNKKTRNGRKNSKSKSKLLPLPLVKGVKLKSQQKSSSSSKRSSKASTPTASVADSPVPTTIVLPIEKPQESEVLELTSPRSTKSPTVFETLTKSGIDWCRYCGTTEGYGFACKLPRLDLKDFINETIEERERTEAWYCEKGCQENLRRKRIVVELPRKRLPLMSTPKVQASTSITDSTSVLNSGTASRPRTSRNSTRT</sequence>
<feature type="region of interest" description="Disordered" evidence="1">
    <location>
        <begin position="692"/>
        <end position="726"/>
    </location>
</feature>
<feature type="compositionally biased region" description="Acidic residues" evidence="1">
    <location>
        <begin position="500"/>
        <end position="523"/>
    </location>
</feature>
<gene>
    <name evidence="2" type="ORF">RFULGI_LOCUS648</name>
</gene>
<dbReference type="EMBL" id="CAJVPZ010000295">
    <property type="protein sequence ID" value="CAG8460192.1"/>
    <property type="molecule type" value="Genomic_DNA"/>
</dbReference>
<dbReference type="AlphaFoldDB" id="A0A9N8VSW2"/>
<accession>A0A9N8VSW2</accession>
<reference evidence="2" key="1">
    <citation type="submission" date="2021-06" db="EMBL/GenBank/DDBJ databases">
        <authorList>
            <person name="Kallberg Y."/>
            <person name="Tangrot J."/>
            <person name="Rosling A."/>
        </authorList>
    </citation>
    <scope>NUCLEOTIDE SEQUENCE</scope>
    <source>
        <strain evidence="2">IN212</strain>
    </source>
</reference>
<feature type="compositionally biased region" description="Low complexity" evidence="1">
    <location>
        <begin position="545"/>
        <end position="574"/>
    </location>
</feature>
<feature type="region of interest" description="Disordered" evidence="1">
    <location>
        <begin position="1"/>
        <end position="28"/>
    </location>
</feature>
<evidence type="ECO:0000313" key="3">
    <source>
        <dbReference type="Proteomes" id="UP000789396"/>
    </source>
</evidence>
<feature type="compositionally biased region" description="Low complexity" evidence="1">
    <location>
        <begin position="10"/>
        <end position="19"/>
    </location>
</feature>
<evidence type="ECO:0000256" key="1">
    <source>
        <dbReference type="SAM" id="MobiDB-lite"/>
    </source>
</evidence>
<feature type="region of interest" description="Disordered" evidence="1">
    <location>
        <begin position="476"/>
        <end position="587"/>
    </location>
</feature>
<feature type="compositionally biased region" description="Low complexity" evidence="1">
    <location>
        <begin position="713"/>
        <end position="726"/>
    </location>
</feature>
<feature type="compositionally biased region" description="Basic residues" evidence="1">
    <location>
        <begin position="531"/>
        <end position="544"/>
    </location>
</feature>